<sequence>MNKPKSDRPMAAAVKYDKEAREAPHIVASGTGKVAERIVEIATQSNVPVVEDAALVSALLALEVGDEIPVELYEAVAKVLTFVYRLDSSRRP</sequence>
<organism evidence="1 2">
    <name type="scientific">Dethiosulfovibrio salsuginis</name>
    <dbReference type="NCBI Taxonomy" id="561720"/>
    <lineage>
        <taxon>Bacteria</taxon>
        <taxon>Thermotogati</taxon>
        <taxon>Synergistota</taxon>
        <taxon>Synergistia</taxon>
        <taxon>Synergistales</taxon>
        <taxon>Dethiosulfovibrionaceae</taxon>
        <taxon>Dethiosulfovibrio</taxon>
    </lineage>
</organism>
<dbReference type="RefSeq" id="WP_085545045.1">
    <property type="nucleotide sequence ID" value="NZ_FXBB01000024.1"/>
</dbReference>
<dbReference type="InterPro" id="IPR006135">
    <property type="entry name" value="T3SS_substrate_exporter"/>
</dbReference>
<name>A0A1X7KA66_9BACT</name>
<dbReference type="SUPFAM" id="SSF160544">
    <property type="entry name" value="EscU C-terminal domain-like"/>
    <property type="match status" value="1"/>
</dbReference>
<dbReference type="GO" id="GO:0005886">
    <property type="term" value="C:plasma membrane"/>
    <property type="evidence" value="ECO:0007669"/>
    <property type="project" value="TreeGrafter"/>
</dbReference>
<dbReference type="AlphaFoldDB" id="A0A1X7KA66"/>
<dbReference type="PANTHER" id="PTHR30531">
    <property type="entry name" value="FLAGELLAR BIOSYNTHETIC PROTEIN FLHB"/>
    <property type="match status" value="1"/>
</dbReference>
<protein>
    <submittedName>
        <fullName evidence="1">Flagellar biosynthesis protein</fullName>
    </submittedName>
</protein>
<keyword evidence="1" id="KW-0969">Cilium</keyword>
<keyword evidence="1" id="KW-0966">Cell projection</keyword>
<proteinExistence type="predicted"/>
<reference evidence="2" key="1">
    <citation type="submission" date="2017-04" db="EMBL/GenBank/DDBJ databases">
        <authorList>
            <person name="Varghese N."/>
            <person name="Submissions S."/>
        </authorList>
    </citation>
    <scope>NUCLEOTIDE SEQUENCE [LARGE SCALE GENOMIC DNA]</scope>
    <source>
        <strain evidence="2">USBA 82</strain>
    </source>
</reference>
<dbReference type="PANTHER" id="PTHR30531:SF12">
    <property type="entry name" value="FLAGELLAR BIOSYNTHETIC PROTEIN FLHB"/>
    <property type="match status" value="1"/>
</dbReference>
<dbReference type="STRING" id="561720.SAMN06275492_12428"/>
<evidence type="ECO:0000313" key="1">
    <source>
        <dbReference type="EMBL" id="SMG38043.1"/>
    </source>
</evidence>
<dbReference type="Pfam" id="PF01312">
    <property type="entry name" value="Bac_export_2"/>
    <property type="match status" value="1"/>
</dbReference>
<keyword evidence="1" id="KW-0282">Flagellum</keyword>
<accession>A0A1X7KA66</accession>
<dbReference type="OrthoDB" id="9810419at2"/>
<dbReference type="InterPro" id="IPR029025">
    <property type="entry name" value="T3SS_substrate_exporter_C"/>
</dbReference>
<dbReference type="EMBL" id="FXBB01000024">
    <property type="protein sequence ID" value="SMG38043.1"/>
    <property type="molecule type" value="Genomic_DNA"/>
</dbReference>
<dbReference type="Proteomes" id="UP000193355">
    <property type="component" value="Unassembled WGS sequence"/>
</dbReference>
<dbReference type="Gene3D" id="3.40.1690.10">
    <property type="entry name" value="secretion proteins EscU"/>
    <property type="match status" value="1"/>
</dbReference>
<keyword evidence="2" id="KW-1185">Reference proteome</keyword>
<gene>
    <name evidence="1" type="ORF">SAMN06275492_12428</name>
</gene>
<evidence type="ECO:0000313" key="2">
    <source>
        <dbReference type="Proteomes" id="UP000193355"/>
    </source>
</evidence>
<dbReference type="GO" id="GO:0009306">
    <property type="term" value="P:protein secretion"/>
    <property type="evidence" value="ECO:0007669"/>
    <property type="project" value="InterPro"/>
</dbReference>